<feature type="active site" description="Nucleophile" evidence="4">
    <location>
        <position position="338"/>
    </location>
</feature>
<comment type="caution">
    <text evidence="7">The sequence shown here is derived from an EMBL/GenBank/DDBJ whole genome shotgun (WGS) entry which is preliminary data.</text>
</comment>
<sequence length="524" mass="57345">MKSIVGTKSMVVSPHYLASMAGNQILEKGGNAFDAAIAVSACLAVVYPHMTGLGGDSFWLTYKKTEGKIRGYNGSGRSGMGVTREAYKNETSIPFRGVRSAITVPGMLDSWDAILQEYGRMTLAEVLQPAIEYAEKGFPITKNQVVYTEKNQEWIAKTPVTADIYIPNGEVPQAGERFIQKDLAATLALLAQKGRDAFYKGELAEEIVSFLKEQGGLLTVDDFSAHRGNWVEPISTDYRDYTIYQVPPNSQGFVGLMALNILENFQLQEIEHGSADYYHLLVEALKSGFRDRNQVLTDPEFFDIPLEKLLSKQYASELADAIQKDAKPLTSPPVGSDTAYAAVVDCDGNAVSFIQSLYFEFGSGVVAGNTGILLQNRGSFFSLDPHHVNTLEPAKRSFHTLMPAIACQNGEPRILYGTQGGEGQPQTQTAIITRMIDYGMDPQQAISEPRFVWGRTWGEDSEALKIESRVAADAIQTLENKGHLVEVVEEFDGVMGHAQAIRIDEHHFLQGGVDPRGDGAAIGS</sequence>
<dbReference type="Gene3D" id="1.10.246.130">
    <property type="match status" value="1"/>
</dbReference>
<dbReference type="InterPro" id="IPR043137">
    <property type="entry name" value="GGT_ssub_C"/>
</dbReference>
<dbReference type="InterPro" id="IPR000101">
    <property type="entry name" value="GGT_peptidase"/>
</dbReference>
<keyword evidence="6" id="KW-0865">Zymogen</keyword>
<evidence type="ECO:0000256" key="5">
    <source>
        <dbReference type="PIRSR" id="PIRSR600101-2"/>
    </source>
</evidence>
<keyword evidence="6 7" id="KW-0808">Transferase</keyword>
<evidence type="ECO:0000313" key="7">
    <source>
        <dbReference type="EMBL" id="RID86067.1"/>
    </source>
</evidence>
<comment type="catalytic activity">
    <reaction evidence="3 6">
        <text>an N-terminal (5-L-glutamyl)-[peptide] + an alpha-amino acid = 5-L-glutamyl amino acid + an N-terminal L-alpha-aminoacyl-[peptide]</text>
        <dbReference type="Rhea" id="RHEA:23904"/>
        <dbReference type="Rhea" id="RHEA-COMP:9780"/>
        <dbReference type="Rhea" id="RHEA-COMP:9795"/>
        <dbReference type="ChEBI" id="CHEBI:77644"/>
        <dbReference type="ChEBI" id="CHEBI:78597"/>
        <dbReference type="ChEBI" id="CHEBI:78599"/>
        <dbReference type="ChEBI" id="CHEBI:78608"/>
        <dbReference type="EC" id="2.3.2.2"/>
    </reaction>
</comment>
<dbReference type="InterPro" id="IPR052896">
    <property type="entry name" value="GGT-like_enzyme"/>
</dbReference>
<reference evidence="7 8" key="1">
    <citation type="submission" date="2018-08" db="EMBL/GenBank/DDBJ databases">
        <title>Bacillus jemisoniae sp. nov., Bacillus chryseoplanitiae sp. nov., Bacillus resnikiae sp. nov., and Bacillus frankliniae sp. nov., isolated from Viking spacecraft and associated surfaces.</title>
        <authorList>
            <person name="Seuylemezian A."/>
            <person name="Vaishampayan P."/>
        </authorList>
    </citation>
    <scope>NUCLEOTIDE SEQUENCE [LARGE SCALE GENOMIC DNA]</scope>
    <source>
        <strain evidence="7 8">MA001</strain>
    </source>
</reference>
<gene>
    <name evidence="7" type="primary">ggt</name>
    <name evidence="7" type="ORF">D1953_09815</name>
</gene>
<evidence type="ECO:0000256" key="3">
    <source>
        <dbReference type="ARBA" id="ARBA00047417"/>
    </source>
</evidence>
<dbReference type="RefSeq" id="WP_119117005.1">
    <property type="nucleotide sequence ID" value="NZ_QWVS01000016.1"/>
</dbReference>
<dbReference type="GO" id="GO:0103068">
    <property type="term" value="F:leukotriene C4 gamma-glutamyl transferase activity"/>
    <property type="evidence" value="ECO:0007669"/>
    <property type="project" value="UniProtKB-EC"/>
</dbReference>
<accession>A0A398B8C5</accession>
<dbReference type="Gene3D" id="3.60.20.40">
    <property type="match status" value="1"/>
</dbReference>
<dbReference type="InterPro" id="IPR029055">
    <property type="entry name" value="Ntn_hydrolases_N"/>
</dbReference>
<comment type="catalytic activity">
    <reaction evidence="2 6">
        <text>glutathione + H2O = L-cysteinylglycine + L-glutamate</text>
        <dbReference type="Rhea" id="RHEA:28807"/>
        <dbReference type="ChEBI" id="CHEBI:15377"/>
        <dbReference type="ChEBI" id="CHEBI:29985"/>
        <dbReference type="ChEBI" id="CHEBI:57925"/>
        <dbReference type="ChEBI" id="CHEBI:61694"/>
        <dbReference type="EC" id="3.4.19.13"/>
    </reaction>
</comment>
<dbReference type="Proteomes" id="UP000266016">
    <property type="component" value="Unassembled WGS sequence"/>
</dbReference>
<dbReference type="Pfam" id="PF01019">
    <property type="entry name" value="G_glu_transpept"/>
    <property type="match status" value="1"/>
</dbReference>
<comment type="catalytic activity">
    <reaction evidence="1 6">
        <text>an S-substituted glutathione + H2O = an S-substituted L-cysteinylglycine + L-glutamate</text>
        <dbReference type="Rhea" id="RHEA:59468"/>
        <dbReference type="ChEBI" id="CHEBI:15377"/>
        <dbReference type="ChEBI" id="CHEBI:29985"/>
        <dbReference type="ChEBI" id="CHEBI:90779"/>
        <dbReference type="ChEBI" id="CHEBI:143103"/>
        <dbReference type="EC" id="3.4.19.13"/>
    </reaction>
</comment>
<evidence type="ECO:0000313" key="8">
    <source>
        <dbReference type="Proteomes" id="UP000266016"/>
    </source>
</evidence>
<comment type="similarity">
    <text evidence="6">Belongs to the gamma-glutamyltransferase family.</text>
</comment>
<dbReference type="InterPro" id="IPR043138">
    <property type="entry name" value="GGT_lsub"/>
</dbReference>
<dbReference type="PANTHER" id="PTHR43881:SF1">
    <property type="entry name" value="GAMMA-GLUTAMYLTRANSPEPTIDASE (AFU_ORTHOLOGUE AFUA_4G13580)"/>
    <property type="match status" value="1"/>
</dbReference>
<dbReference type="GO" id="GO:0006750">
    <property type="term" value="P:glutathione biosynthetic process"/>
    <property type="evidence" value="ECO:0007669"/>
    <property type="project" value="UniProtKB-KW"/>
</dbReference>
<keyword evidence="8" id="KW-1185">Reference proteome</keyword>
<keyword evidence="6" id="KW-0317">Glutathione biosynthesis</keyword>
<keyword evidence="6 7" id="KW-0012">Acyltransferase</keyword>
<dbReference type="AlphaFoldDB" id="A0A398B8C5"/>
<comment type="pathway">
    <text evidence="6">Sulfur metabolism; glutathione metabolism.</text>
</comment>
<comment type="subunit">
    <text evidence="6">This enzyme consists of two polypeptide chains, which are synthesized in precursor form from a single polypeptide.</text>
</comment>
<name>A0A398B8C5_9BACI</name>
<dbReference type="UniPathway" id="UPA00204"/>
<dbReference type="PANTHER" id="PTHR43881">
    <property type="entry name" value="GAMMA-GLUTAMYLTRANSPEPTIDASE (AFU_ORTHOLOGUE AFUA_4G13580)"/>
    <property type="match status" value="1"/>
</dbReference>
<feature type="binding site" evidence="5">
    <location>
        <position position="421"/>
    </location>
    <ligand>
        <name>L-glutamate</name>
        <dbReference type="ChEBI" id="CHEBI:29985"/>
    </ligand>
</feature>
<evidence type="ECO:0000256" key="6">
    <source>
        <dbReference type="RuleBase" id="RU368036"/>
    </source>
</evidence>
<organism evidence="7 8">
    <name type="scientific">Peribacillus asahii</name>
    <dbReference type="NCBI Taxonomy" id="228899"/>
    <lineage>
        <taxon>Bacteria</taxon>
        <taxon>Bacillati</taxon>
        <taxon>Bacillota</taxon>
        <taxon>Bacilli</taxon>
        <taxon>Bacillales</taxon>
        <taxon>Bacillaceae</taxon>
        <taxon>Peribacillus</taxon>
    </lineage>
</organism>
<evidence type="ECO:0000256" key="2">
    <source>
        <dbReference type="ARBA" id="ARBA00001089"/>
    </source>
</evidence>
<protein>
    <recommendedName>
        <fullName evidence="6">Glutathione hydrolase proenzyme</fullName>
        <ecNumber evidence="6">2.3.2.2</ecNumber>
        <ecNumber evidence="6">3.4.19.13</ecNumber>
    </recommendedName>
    <component>
        <recommendedName>
            <fullName evidence="6">Glutathione hydrolase large chain</fullName>
        </recommendedName>
    </component>
    <component>
        <recommendedName>
            <fullName evidence="6">Glutathione hydrolase small chain</fullName>
        </recommendedName>
    </component>
</protein>
<comment type="PTM">
    <text evidence="6">Cleaved by autocatalysis into a large and a small subunit.</text>
</comment>
<proteinExistence type="inferred from homology"/>
<dbReference type="GO" id="GO:0036374">
    <property type="term" value="F:glutathione hydrolase activity"/>
    <property type="evidence" value="ECO:0007669"/>
    <property type="project" value="UniProtKB-UniRule"/>
</dbReference>
<dbReference type="EC" id="3.4.19.13" evidence="6"/>
<dbReference type="GO" id="GO:0006751">
    <property type="term" value="P:glutathione catabolic process"/>
    <property type="evidence" value="ECO:0007669"/>
    <property type="project" value="UniProtKB-UniRule"/>
</dbReference>
<keyword evidence="6" id="KW-0378">Hydrolase</keyword>
<evidence type="ECO:0000256" key="1">
    <source>
        <dbReference type="ARBA" id="ARBA00001049"/>
    </source>
</evidence>
<dbReference type="SUPFAM" id="SSF56235">
    <property type="entry name" value="N-terminal nucleophile aminohydrolases (Ntn hydrolases)"/>
    <property type="match status" value="1"/>
</dbReference>
<evidence type="ECO:0000256" key="4">
    <source>
        <dbReference type="PIRSR" id="PIRSR600101-1"/>
    </source>
</evidence>
<dbReference type="NCBIfam" id="TIGR00066">
    <property type="entry name" value="g_glut_trans"/>
    <property type="match status" value="1"/>
</dbReference>
<dbReference type="PRINTS" id="PR01210">
    <property type="entry name" value="GGTRANSPTASE"/>
</dbReference>
<dbReference type="EMBL" id="QWVS01000016">
    <property type="protein sequence ID" value="RID86067.1"/>
    <property type="molecule type" value="Genomic_DNA"/>
</dbReference>
<dbReference type="EC" id="2.3.2.2" evidence="6"/>